<sequence length="142" mass="15676">MSKWKPAMTGVSQGTLVLGPVLFNIFIVGKMDSGTEHTLSTFVGDTKLCGAGNTVEEGDVNHRDLDRLDRRACVNLMKIKNTGKLMVQGNPKHKYRLGEEWIERSPAARTLRVLVNEYIDISQQCVLAAQRSAVSWMASKAA</sequence>
<evidence type="ECO:0000313" key="2">
    <source>
        <dbReference type="Proteomes" id="UP001145742"/>
    </source>
</evidence>
<dbReference type="EMBL" id="WHWB01034010">
    <property type="protein sequence ID" value="KAJ7414958.1"/>
    <property type="molecule type" value="Genomic_DNA"/>
</dbReference>
<organism evidence="1 2">
    <name type="scientific">Willisornis vidua</name>
    <name type="common">Xingu scale-backed antbird</name>
    <dbReference type="NCBI Taxonomy" id="1566151"/>
    <lineage>
        <taxon>Eukaryota</taxon>
        <taxon>Metazoa</taxon>
        <taxon>Chordata</taxon>
        <taxon>Craniata</taxon>
        <taxon>Vertebrata</taxon>
        <taxon>Euteleostomi</taxon>
        <taxon>Archelosauria</taxon>
        <taxon>Archosauria</taxon>
        <taxon>Dinosauria</taxon>
        <taxon>Saurischia</taxon>
        <taxon>Theropoda</taxon>
        <taxon>Coelurosauria</taxon>
        <taxon>Aves</taxon>
        <taxon>Neognathae</taxon>
        <taxon>Neoaves</taxon>
        <taxon>Telluraves</taxon>
        <taxon>Australaves</taxon>
        <taxon>Passeriformes</taxon>
        <taxon>Thamnophilidae</taxon>
        <taxon>Willisornis</taxon>
    </lineage>
</organism>
<comment type="caution">
    <text evidence="1">The sequence shown here is derived from an EMBL/GenBank/DDBJ whole genome shotgun (WGS) entry which is preliminary data.</text>
</comment>
<proteinExistence type="predicted"/>
<dbReference type="Proteomes" id="UP001145742">
    <property type="component" value="Unassembled WGS sequence"/>
</dbReference>
<dbReference type="PANTHER" id="PTHR33332">
    <property type="entry name" value="REVERSE TRANSCRIPTASE DOMAIN-CONTAINING PROTEIN"/>
    <property type="match status" value="1"/>
</dbReference>
<evidence type="ECO:0000313" key="1">
    <source>
        <dbReference type="EMBL" id="KAJ7414958.1"/>
    </source>
</evidence>
<name>A0ABQ9DAL6_9PASS</name>
<protein>
    <submittedName>
        <fullName evidence="1">Rna-directed dna polymerase from mobile element jockey-like</fullName>
    </submittedName>
</protein>
<keyword evidence="2" id="KW-1185">Reference proteome</keyword>
<accession>A0ABQ9DAL6</accession>
<gene>
    <name evidence="1" type="ORF">WISP_80579</name>
</gene>
<reference evidence="1" key="1">
    <citation type="submission" date="2019-10" db="EMBL/GenBank/DDBJ databases">
        <authorList>
            <person name="Soares A.E.R."/>
            <person name="Aleixo A."/>
            <person name="Schneider P."/>
            <person name="Miyaki C.Y."/>
            <person name="Schneider M.P."/>
            <person name="Mello C."/>
            <person name="Vasconcelos A.T.R."/>
        </authorList>
    </citation>
    <scope>NUCLEOTIDE SEQUENCE</scope>
    <source>
        <tissue evidence="1">Muscle</tissue>
    </source>
</reference>